<feature type="transmembrane region" description="Helical" evidence="2">
    <location>
        <begin position="50"/>
        <end position="68"/>
    </location>
</feature>
<dbReference type="AlphaFoldDB" id="A0A7S1Q4X6"/>
<name>A0A7S1Q4X6_ALECA</name>
<feature type="region of interest" description="Disordered" evidence="1">
    <location>
        <begin position="72"/>
        <end position="92"/>
    </location>
</feature>
<evidence type="ECO:0000256" key="1">
    <source>
        <dbReference type="SAM" id="MobiDB-lite"/>
    </source>
</evidence>
<keyword evidence="2" id="KW-0812">Transmembrane</keyword>
<proteinExistence type="predicted"/>
<feature type="compositionally biased region" description="Basic and acidic residues" evidence="1">
    <location>
        <begin position="74"/>
        <end position="87"/>
    </location>
</feature>
<accession>A0A7S1Q4X6</accession>
<keyword evidence="2" id="KW-1133">Transmembrane helix</keyword>
<gene>
    <name evidence="3" type="ORF">ACAT0790_LOCUS17057</name>
</gene>
<reference evidence="3" key="1">
    <citation type="submission" date="2021-01" db="EMBL/GenBank/DDBJ databases">
        <authorList>
            <person name="Corre E."/>
            <person name="Pelletier E."/>
            <person name="Niang G."/>
            <person name="Scheremetjew M."/>
            <person name="Finn R."/>
            <person name="Kale V."/>
            <person name="Holt S."/>
            <person name="Cochrane G."/>
            <person name="Meng A."/>
            <person name="Brown T."/>
            <person name="Cohen L."/>
        </authorList>
    </citation>
    <scope>NUCLEOTIDE SEQUENCE</scope>
    <source>
        <strain evidence="3">OF101</strain>
    </source>
</reference>
<keyword evidence="2" id="KW-0472">Membrane</keyword>
<evidence type="ECO:0000256" key="2">
    <source>
        <dbReference type="SAM" id="Phobius"/>
    </source>
</evidence>
<evidence type="ECO:0000313" key="3">
    <source>
        <dbReference type="EMBL" id="CAD9120593.1"/>
    </source>
</evidence>
<organism evidence="3">
    <name type="scientific">Alexandrium catenella</name>
    <name type="common">Red tide dinoflagellate</name>
    <name type="synonym">Gonyaulax catenella</name>
    <dbReference type="NCBI Taxonomy" id="2925"/>
    <lineage>
        <taxon>Eukaryota</taxon>
        <taxon>Sar</taxon>
        <taxon>Alveolata</taxon>
        <taxon>Dinophyceae</taxon>
        <taxon>Gonyaulacales</taxon>
        <taxon>Pyrocystaceae</taxon>
        <taxon>Alexandrium</taxon>
    </lineage>
</organism>
<feature type="transmembrane region" description="Helical" evidence="2">
    <location>
        <begin position="147"/>
        <end position="171"/>
    </location>
</feature>
<sequence>MVPFLDIKDAGNRLHFMQEEEVEWDSSPLDPASELPRAAPGVVLSATGRWAVVTSVMLLFVGTTAWVINSPRSRTGEQRQAADDRTLGHGGSNGRAALIGQKFGGSAPLNNYDCAASADNWQEAWSDLQKEYCCKSIQVGCVQPPNYAMWILLGVVIALVIFGLVTIGIALKKRWEEEQRSKMFLPIAMTEKPKERCCDCLGRDDNSRFMPREERGMFGFGSGRGRWFSGGRSC</sequence>
<protein>
    <submittedName>
        <fullName evidence="3">Uncharacterized protein</fullName>
    </submittedName>
</protein>
<dbReference type="EMBL" id="HBGE01028391">
    <property type="protein sequence ID" value="CAD9120593.1"/>
    <property type="molecule type" value="Transcribed_RNA"/>
</dbReference>